<evidence type="ECO:0000313" key="1">
    <source>
        <dbReference type="EMBL" id="RVV99704.1"/>
    </source>
</evidence>
<accession>A0A438AM24</accession>
<dbReference type="Pfam" id="PF04883">
    <property type="entry name" value="HK97-gp10_like"/>
    <property type="match status" value="1"/>
</dbReference>
<keyword evidence="2" id="KW-1185">Reference proteome</keyword>
<comment type="caution">
    <text evidence="1">The sequence shown here is derived from an EMBL/GenBank/DDBJ whole genome shotgun (WGS) entry which is preliminary data.</text>
</comment>
<dbReference type="NCBIfam" id="TIGR01725">
    <property type="entry name" value="phge_HK97_gp10"/>
    <property type="match status" value="1"/>
</dbReference>
<protein>
    <submittedName>
        <fullName evidence="1">HK97 gp10 family phage protein</fullName>
    </submittedName>
</protein>
<dbReference type="Proteomes" id="UP000285908">
    <property type="component" value="Unassembled WGS sequence"/>
</dbReference>
<name>A0A438AM24_9RHOB</name>
<evidence type="ECO:0000313" key="2">
    <source>
        <dbReference type="Proteomes" id="UP000285908"/>
    </source>
</evidence>
<dbReference type="EMBL" id="RQXX01000001">
    <property type="protein sequence ID" value="RVV99704.1"/>
    <property type="molecule type" value="Genomic_DNA"/>
</dbReference>
<reference evidence="1 2" key="1">
    <citation type="submission" date="2018-11" db="EMBL/GenBank/DDBJ databases">
        <title>Mesobaculum littorinae gen. nov., sp. nov., isolated from Littorina scabra that represents a novel genus of the order Rhodobacteraceae.</title>
        <authorList>
            <person name="Li F."/>
        </authorList>
    </citation>
    <scope>NUCLEOTIDE SEQUENCE [LARGE SCALE GENOMIC DNA]</scope>
    <source>
        <strain evidence="1 2">M0103</strain>
    </source>
</reference>
<gene>
    <name evidence="1" type="ORF">EKE94_03210</name>
</gene>
<dbReference type="OrthoDB" id="7585428at2"/>
<organism evidence="1 2">
    <name type="scientific">Mesobaculum littorinae</name>
    <dbReference type="NCBI Taxonomy" id="2486419"/>
    <lineage>
        <taxon>Bacteria</taxon>
        <taxon>Pseudomonadati</taxon>
        <taxon>Pseudomonadota</taxon>
        <taxon>Alphaproteobacteria</taxon>
        <taxon>Rhodobacterales</taxon>
        <taxon>Roseobacteraceae</taxon>
        <taxon>Mesobaculum</taxon>
    </lineage>
</organism>
<sequence length="179" mass="19231">MSNNSVRFSVSGLADLEKSLSNLSKGVGKSVLRRSLDKAAKPMADLARDLAPVDDGELRDSIKIGRKLNKKEQNGQRRLAPEQRDAVELFVGPSYLLGAGGRHGHLVEFGTAPHDNKGQFAGTRHPGTAPQPFMRPAYDAEAGPTIDRLKPILWSEVEKAAKRAARKAAKAAAAARQGD</sequence>
<dbReference type="InterPro" id="IPR010064">
    <property type="entry name" value="HK97-gp10_tail"/>
</dbReference>
<proteinExistence type="predicted"/>
<dbReference type="AlphaFoldDB" id="A0A438AM24"/>
<dbReference type="RefSeq" id="WP_127905147.1">
    <property type="nucleotide sequence ID" value="NZ_RQXX01000001.1"/>
</dbReference>